<sequence length="496" mass="52615">MSALEPDPTTWQRLDRRMLLVHPLRELLRFLPFVLGLLVFGSTTDGPVWLRWELLGVAVPVVLGLLRYLTTSYRILDGRVELRRGLLQRHVLTAQLDRVRTVDTTATLLQRLLGLASVKIGTGSAEQDLDLDGLRATRSRALRAELLRESTETPPAVEQGELVVPAPAPPPTSRTVLQLDPSWARYAPLTGTGLLIAGTLIGVWTQLPGPLRLDPSGLASSGLGGPLLALVGMVALAVVVSGLAVGGYLVNNWGLVLRHEATPTGGTWHLSRGLTTTRETSADDERVAGVSMTEPLGLRLAGAARLESIVTGLSGEGQSAMELSPPAPRTVVAGVAGEVLGRPAPPTVALVRHGAAAVRRRWTRAVLPPLVLGAGCVALVLTGTTGAWPLVPAVIAPLLGVLLAVDRSRALGHALVEGHLVARSGSLLRRRDMLDTTHVIGWNLTATWFQRRAGLTTLVATTAGGRQSVRLLDLPEARAVQLADAAVPGLLAQFRH</sequence>
<keyword evidence="1" id="KW-0812">Transmembrane</keyword>
<proteinExistence type="predicted"/>
<dbReference type="PANTHER" id="PTHR34473:SF2">
    <property type="entry name" value="UPF0699 TRANSMEMBRANE PROTEIN YDBT"/>
    <property type="match status" value="1"/>
</dbReference>
<feature type="transmembrane region" description="Helical" evidence="1">
    <location>
        <begin position="227"/>
        <end position="250"/>
    </location>
</feature>
<feature type="transmembrane region" description="Helical" evidence="1">
    <location>
        <begin position="49"/>
        <end position="69"/>
    </location>
</feature>
<feature type="transmembrane region" description="Helical" evidence="1">
    <location>
        <begin position="362"/>
        <end position="381"/>
    </location>
</feature>
<evidence type="ECO:0000259" key="2">
    <source>
        <dbReference type="Pfam" id="PF03703"/>
    </source>
</evidence>
<dbReference type="InterPro" id="IPR014529">
    <property type="entry name" value="UCP026631"/>
</dbReference>
<evidence type="ECO:0000256" key="1">
    <source>
        <dbReference type="SAM" id="Phobius"/>
    </source>
</evidence>
<protein>
    <submittedName>
        <fullName evidence="3">Bacterial membrane flanked domain protein</fullName>
    </submittedName>
</protein>
<dbReference type="EMBL" id="CP015079">
    <property type="protein sequence ID" value="ANH36649.1"/>
    <property type="molecule type" value="Genomic_DNA"/>
</dbReference>
<evidence type="ECO:0000313" key="4">
    <source>
        <dbReference type="Proteomes" id="UP000077868"/>
    </source>
</evidence>
<keyword evidence="1" id="KW-1133">Transmembrane helix</keyword>
<reference evidence="3 4" key="1">
    <citation type="submission" date="2016-03" db="EMBL/GenBank/DDBJ databases">
        <title>Complete genome sequence of a soil Actinobacterium, Nocardioides dokdonensis FR1436.</title>
        <authorList>
            <person name="Kwon S.-K."/>
            <person name="Kim K."/>
            <person name="Kim J.F."/>
        </authorList>
    </citation>
    <scope>NUCLEOTIDE SEQUENCE [LARGE SCALE GENOMIC DNA]</scope>
    <source>
        <strain evidence="3 4">FR1436</strain>
    </source>
</reference>
<gene>
    <name evidence="3" type="ORF">I601_0195</name>
</gene>
<organism evidence="3 4">
    <name type="scientific">Nocardioides dokdonensis FR1436</name>
    <dbReference type="NCBI Taxonomy" id="1300347"/>
    <lineage>
        <taxon>Bacteria</taxon>
        <taxon>Bacillati</taxon>
        <taxon>Actinomycetota</taxon>
        <taxon>Actinomycetes</taxon>
        <taxon>Propionibacteriales</taxon>
        <taxon>Nocardioidaceae</taxon>
        <taxon>Nocardioides</taxon>
    </lineage>
</organism>
<name>A0A1A9GEA5_9ACTN</name>
<feature type="transmembrane region" description="Helical" evidence="1">
    <location>
        <begin position="26"/>
        <end position="43"/>
    </location>
</feature>
<dbReference type="PIRSF" id="PIRSF026631">
    <property type="entry name" value="UCP026631"/>
    <property type="match status" value="1"/>
</dbReference>
<dbReference type="AlphaFoldDB" id="A0A1A9GEA5"/>
<feature type="transmembrane region" description="Helical" evidence="1">
    <location>
        <begin position="387"/>
        <end position="405"/>
    </location>
</feature>
<keyword evidence="1" id="KW-0472">Membrane</keyword>
<dbReference type="PATRIC" id="fig|1300347.3.peg.197"/>
<keyword evidence="4" id="KW-1185">Reference proteome</keyword>
<evidence type="ECO:0000313" key="3">
    <source>
        <dbReference type="EMBL" id="ANH36649.1"/>
    </source>
</evidence>
<dbReference type="Proteomes" id="UP000077868">
    <property type="component" value="Chromosome"/>
</dbReference>
<feature type="domain" description="YdbS-like PH" evidence="2">
    <location>
        <begin position="417"/>
        <end position="481"/>
    </location>
</feature>
<feature type="domain" description="YdbS-like PH" evidence="2">
    <location>
        <begin position="68"/>
        <end position="144"/>
    </location>
</feature>
<dbReference type="KEGG" id="ndk:I601_0195"/>
<accession>A0A1A9GEA5</accession>
<dbReference type="Pfam" id="PF03703">
    <property type="entry name" value="bPH_2"/>
    <property type="match status" value="2"/>
</dbReference>
<dbReference type="RefSeq" id="WP_084526981.1">
    <property type="nucleotide sequence ID" value="NZ_CP015079.1"/>
</dbReference>
<feature type="transmembrane region" description="Helical" evidence="1">
    <location>
        <begin position="186"/>
        <end position="207"/>
    </location>
</feature>
<dbReference type="PANTHER" id="PTHR34473">
    <property type="entry name" value="UPF0699 TRANSMEMBRANE PROTEIN YDBS"/>
    <property type="match status" value="1"/>
</dbReference>
<dbReference type="STRING" id="1300347.I601_0195"/>
<dbReference type="InterPro" id="IPR005182">
    <property type="entry name" value="YdbS-like_PH"/>
</dbReference>